<evidence type="ECO:0000256" key="1">
    <source>
        <dbReference type="SAM" id="MobiDB-lite"/>
    </source>
</evidence>
<reference evidence="2 3" key="1">
    <citation type="submission" date="2019-03" db="EMBL/GenBank/DDBJ databases">
        <title>Single cell metagenomics reveals metabolic interactions within the superorganism composed of flagellate Streblomastix strix and complex community of Bacteroidetes bacteria on its surface.</title>
        <authorList>
            <person name="Treitli S.C."/>
            <person name="Kolisko M."/>
            <person name="Husnik F."/>
            <person name="Keeling P."/>
            <person name="Hampl V."/>
        </authorList>
    </citation>
    <scope>NUCLEOTIDE SEQUENCE [LARGE SCALE GENOMIC DNA]</scope>
    <source>
        <strain evidence="2">ST1C</strain>
    </source>
</reference>
<gene>
    <name evidence="2" type="ORF">EZS28_001452</name>
</gene>
<feature type="region of interest" description="Disordered" evidence="1">
    <location>
        <begin position="25"/>
        <end position="60"/>
    </location>
</feature>
<sequence>MENDRLILNLKGKNLNQGYNYVEQEDEGELCKKEGLYNEEEEEEGEFSEDQQAKDKEVEEEQKIKEQIIKQQETEGELCKKEGLYNEEEEEEGEFSEDQQAKDKVKKVNQITMNKDIKKAMMMQVEKKQYQEKIVIEKIDQKNSMMNYKQMTMIEDECKMEINVCDDELQKGYDYLNENEIENQNENEKQKQNLSVSVDLTLSVIEIWGLYV</sequence>
<evidence type="ECO:0000313" key="2">
    <source>
        <dbReference type="EMBL" id="KAA6403024.1"/>
    </source>
</evidence>
<dbReference type="AlphaFoldDB" id="A0A5J4X785"/>
<proteinExistence type="predicted"/>
<dbReference type="Proteomes" id="UP000324800">
    <property type="component" value="Unassembled WGS sequence"/>
</dbReference>
<evidence type="ECO:0000313" key="3">
    <source>
        <dbReference type="Proteomes" id="UP000324800"/>
    </source>
</evidence>
<feature type="compositionally biased region" description="Basic and acidic residues" evidence="1">
    <location>
        <begin position="51"/>
        <end position="60"/>
    </location>
</feature>
<feature type="compositionally biased region" description="Acidic residues" evidence="1">
    <location>
        <begin position="37"/>
        <end position="49"/>
    </location>
</feature>
<name>A0A5J4X785_9EUKA</name>
<comment type="caution">
    <text evidence="2">The sequence shown here is derived from an EMBL/GenBank/DDBJ whole genome shotgun (WGS) entry which is preliminary data.</text>
</comment>
<accession>A0A5J4X785</accession>
<protein>
    <submittedName>
        <fullName evidence="2">Uncharacterized protein</fullName>
    </submittedName>
</protein>
<organism evidence="2 3">
    <name type="scientific">Streblomastix strix</name>
    <dbReference type="NCBI Taxonomy" id="222440"/>
    <lineage>
        <taxon>Eukaryota</taxon>
        <taxon>Metamonada</taxon>
        <taxon>Preaxostyla</taxon>
        <taxon>Oxymonadida</taxon>
        <taxon>Streblomastigidae</taxon>
        <taxon>Streblomastix</taxon>
    </lineage>
</organism>
<dbReference type="EMBL" id="SNRW01000150">
    <property type="protein sequence ID" value="KAA6403024.1"/>
    <property type="molecule type" value="Genomic_DNA"/>
</dbReference>